<keyword evidence="3" id="KW-0472">Membrane</keyword>
<evidence type="ECO:0000256" key="3">
    <source>
        <dbReference type="SAM" id="Phobius"/>
    </source>
</evidence>
<dbReference type="OrthoDB" id="8958519at2"/>
<organism evidence="6 7">
    <name type="scientific">Vreelandella subglaciescola</name>
    <dbReference type="NCBI Taxonomy" id="29571"/>
    <lineage>
        <taxon>Bacteria</taxon>
        <taxon>Pseudomonadati</taxon>
        <taxon>Pseudomonadota</taxon>
        <taxon>Gammaproteobacteria</taxon>
        <taxon>Oceanospirillales</taxon>
        <taxon>Halomonadaceae</taxon>
        <taxon>Vreelandella</taxon>
    </lineage>
</organism>
<evidence type="ECO:0000313" key="7">
    <source>
        <dbReference type="Proteomes" id="UP000190911"/>
    </source>
</evidence>
<dbReference type="PANTHER" id="PTHR30367">
    <property type="entry name" value="P-HYDROXYBENZOIC ACID EFFLUX PUMP SUBUNIT AAEA-RELATED"/>
    <property type="match status" value="1"/>
</dbReference>
<dbReference type="Pfam" id="PF25963">
    <property type="entry name" value="Beta-barrel_AAEA"/>
    <property type="match status" value="1"/>
</dbReference>
<feature type="coiled-coil region" evidence="2">
    <location>
        <begin position="84"/>
        <end position="135"/>
    </location>
</feature>
<dbReference type="EMBL" id="LT670847">
    <property type="protein sequence ID" value="SHM18760.1"/>
    <property type="molecule type" value="Genomic_DNA"/>
</dbReference>
<protein>
    <submittedName>
        <fullName evidence="6">Multidrug resistance efflux pump</fullName>
    </submittedName>
</protein>
<dbReference type="InterPro" id="IPR058634">
    <property type="entry name" value="AaeA-lik-b-barrel"/>
</dbReference>
<dbReference type="STRING" id="29571.SAMN05878437_1678"/>
<dbReference type="AlphaFoldDB" id="A0A1M7GR70"/>
<dbReference type="Gene3D" id="2.40.50.100">
    <property type="match status" value="1"/>
</dbReference>
<keyword evidence="7" id="KW-1185">Reference proteome</keyword>
<dbReference type="Proteomes" id="UP000190911">
    <property type="component" value="Chromosome I"/>
</dbReference>
<dbReference type="InParanoid" id="A0A1M7GR70"/>
<feature type="domain" description="Multidrug resistance protein MdtA-like barrel-sandwich hybrid" evidence="4">
    <location>
        <begin position="44"/>
        <end position="224"/>
    </location>
</feature>
<gene>
    <name evidence="6" type="ORF">SAMN05878437_1678</name>
</gene>
<evidence type="ECO:0000256" key="2">
    <source>
        <dbReference type="SAM" id="Coils"/>
    </source>
</evidence>
<name>A0A1M7GR70_9GAMM</name>
<evidence type="ECO:0000313" key="6">
    <source>
        <dbReference type="EMBL" id="SHM18760.1"/>
    </source>
</evidence>
<keyword evidence="2" id="KW-0175">Coiled coil</keyword>
<sequence>MTPEQRFARWVRAAIVLFVVMFVYFVFADTYMPATPQARALRQVVRVAPQVSGQVVEVQVNNNARVRRGEVLFRIDPEPFALVVDKAQLALDQARRDNAGLDASLAEARASLARQQALTRELAQERRRMQSLLERGSVSRQRFESVSADAKAGEAAVKAAEAKVRVLKVQRGEGGEDNLLLRQARNALAEAELDVRRTTVHAEQSGYVSNLQLNAGDSVSAGSPVLATVGDRLDIVADFREKSLRHMGPGDKAWIAFDARPGEEYAARITSIDAGVRDGQLLPDGNLAHIPQTDRWVRDAQRIRVHLRLDSPLQALPPTGARATVQLAPVANPVAHALARVQVALLSMLHHVY</sequence>
<evidence type="ECO:0000259" key="4">
    <source>
        <dbReference type="Pfam" id="PF25917"/>
    </source>
</evidence>
<dbReference type="PANTHER" id="PTHR30367:SF6">
    <property type="entry name" value="SECRETION PROTEIN-RELATED"/>
    <property type="match status" value="1"/>
</dbReference>
<comment type="similarity">
    <text evidence="1">Belongs to the membrane fusion protein (MFP) (TC 8.A.1) family.</text>
</comment>
<dbReference type="RefSeq" id="WP_079552836.1">
    <property type="nucleotide sequence ID" value="NZ_LT670847.1"/>
</dbReference>
<dbReference type="InterPro" id="IPR058625">
    <property type="entry name" value="MdtA-like_BSH"/>
</dbReference>
<dbReference type="Pfam" id="PF25917">
    <property type="entry name" value="BSH_RND"/>
    <property type="match status" value="1"/>
</dbReference>
<dbReference type="Gene3D" id="1.10.287.470">
    <property type="entry name" value="Helix hairpin bin"/>
    <property type="match status" value="1"/>
</dbReference>
<evidence type="ECO:0000256" key="1">
    <source>
        <dbReference type="ARBA" id="ARBA00009477"/>
    </source>
</evidence>
<dbReference type="InterPro" id="IPR050393">
    <property type="entry name" value="MFP_Efflux_Pump"/>
</dbReference>
<dbReference type="Gene3D" id="2.40.30.170">
    <property type="match status" value="1"/>
</dbReference>
<keyword evidence="3" id="KW-0812">Transmembrane</keyword>
<proteinExistence type="inferred from homology"/>
<reference evidence="6 7" key="1">
    <citation type="submission" date="2016-11" db="EMBL/GenBank/DDBJ databases">
        <authorList>
            <person name="Jaros S."/>
            <person name="Januszkiewicz K."/>
            <person name="Wedrychowicz H."/>
        </authorList>
    </citation>
    <scope>NUCLEOTIDE SEQUENCE [LARGE SCALE GENOMIC DNA]</scope>
    <source>
        <strain evidence="6 7">ACAM 12</strain>
    </source>
</reference>
<accession>A0A1M7GR70</accession>
<keyword evidence="3" id="KW-1133">Transmembrane helix</keyword>
<feature type="transmembrane region" description="Helical" evidence="3">
    <location>
        <begin position="7"/>
        <end position="27"/>
    </location>
</feature>
<dbReference type="SUPFAM" id="SSF111369">
    <property type="entry name" value="HlyD-like secretion proteins"/>
    <property type="match status" value="1"/>
</dbReference>
<evidence type="ECO:0000259" key="5">
    <source>
        <dbReference type="Pfam" id="PF25963"/>
    </source>
</evidence>
<feature type="domain" description="p-hydroxybenzoic acid efflux pump subunit AaeA-like beta-barrel" evidence="5">
    <location>
        <begin position="235"/>
        <end position="327"/>
    </location>
</feature>